<keyword evidence="2" id="KW-1185">Reference proteome</keyword>
<accession>A0ACC3TIP4</accession>
<gene>
    <name evidence="1" type="ORF">V1517DRAFT_330748</name>
</gene>
<sequence>MSSLFQAITRPTDDFLEVRSSILSGKGRNKAPRRAHRITLVDHTVSRKYDAINGAENTRQSESGDIAQSATPQSKRQEQHQILAEEPNAVAKTSQEREVPEAVKQSDAKPISQGVADDQYVNAPEDEDPTMGLEPAASNESAPLLPGRSGSPRSSIVLGRSRKRRRKCMDFQQMLNRVFSIFCCCMPSIGDGMGGQNEGYHTWNEEDGLANSIAPARFRGGYTRLQEDKKELKPAVGKGIVSSDPNVAYDVLYENQRGFFAFGSPLFSSKGLLNYDPSPWVDADYKYSPVDILSAPVPDPSWEWVWRTWYIDMTYDVDDQGWSYSVSFMSDKWHGAHVWFHSFVRRRRWIRKRRKVVAEVSADSETPALGTVHKVATGGKREVFSVLEGYAPEYFSVESSAHRAHARSHFAVKSSRKYGQSDKPLEIVARDSGTGKTSARVPNIRYTDDKDYFSSSDEEEDVSIKKITTIGGLLNRLKKARLDRQKIQAVERFVSDGGEDVVLLASFMDQIISFLIFQESRRELLRCLLYSYQQVRPRRGVRKDRHSDEEDHAQQHPGHVLVDTAHMTTKEIVTRRKALHDAILVAKREIMKLDYYSDRKMSSKEYARADLMPTDVDTSKQTDGEDKNKAMSVRDRMLNEGLEEVEEEWSEDMEDEDGQGSSERESSAPYSEEDGNMVTSRSPLSRVDKGKTPEYRSPLSDINRYPDKSEGIRDDARDPAKQAQNSTVANVQNKVINFVRPDQ</sequence>
<protein>
    <submittedName>
        <fullName evidence="1">Uncharacterized protein</fullName>
    </submittedName>
</protein>
<name>A0ACC3TIP4_9ASCO</name>
<dbReference type="EMBL" id="MU970150">
    <property type="protein sequence ID" value="KAK9319988.1"/>
    <property type="molecule type" value="Genomic_DNA"/>
</dbReference>
<evidence type="ECO:0000313" key="1">
    <source>
        <dbReference type="EMBL" id="KAK9319988.1"/>
    </source>
</evidence>
<comment type="caution">
    <text evidence="1">The sequence shown here is derived from an EMBL/GenBank/DDBJ whole genome shotgun (WGS) entry which is preliminary data.</text>
</comment>
<organism evidence="1 2">
    <name type="scientific">Lipomyces orientalis</name>
    <dbReference type="NCBI Taxonomy" id="1233043"/>
    <lineage>
        <taxon>Eukaryota</taxon>
        <taxon>Fungi</taxon>
        <taxon>Dikarya</taxon>
        <taxon>Ascomycota</taxon>
        <taxon>Saccharomycotina</taxon>
        <taxon>Lipomycetes</taxon>
        <taxon>Lipomycetales</taxon>
        <taxon>Lipomycetaceae</taxon>
        <taxon>Lipomyces</taxon>
    </lineage>
</organism>
<proteinExistence type="predicted"/>
<reference evidence="2" key="1">
    <citation type="journal article" date="2024" name="Front. Bioeng. Biotechnol.">
        <title>Genome-scale model development and genomic sequencing of the oleaginous clade Lipomyces.</title>
        <authorList>
            <person name="Czajka J.J."/>
            <person name="Han Y."/>
            <person name="Kim J."/>
            <person name="Mondo S.J."/>
            <person name="Hofstad B.A."/>
            <person name="Robles A."/>
            <person name="Haridas S."/>
            <person name="Riley R."/>
            <person name="LaButti K."/>
            <person name="Pangilinan J."/>
            <person name="Andreopoulos W."/>
            <person name="Lipzen A."/>
            <person name="Yan J."/>
            <person name="Wang M."/>
            <person name="Ng V."/>
            <person name="Grigoriev I.V."/>
            <person name="Spatafora J.W."/>
            <person name="Magnuson J.K."/>
            <person name="Baker S.E."/>
            <person name="Pomraning K.R."/>
        </authorList>
    </citation>
    <scope>NUCLEOTIDE SEQUENCE [LARGE SCALE GENOMIC DNA]</scope>
    <source>
        <strain evidence="2">CBS 10300</strain>
    </source>
</reference>
<dbReference type="Proteomes" id="UP001489719">
    <property type="component" value="Unassembled WGS sequence"/>
</dbReference>
<evidence type="ECO:0000313" key="2">
    <source>
        <dbReference type="Proteomes" id="UP001489719"/>
    </source>
</evidence>